<feature type="domain" description="Large ribosomal subunit protein bL12 C-terminal" evidence="4">
    <location>
        <begin position="141"/>
        <end position="207"/>
    </location>
</feature>
<evidence type="ECO:0000256" key="3">
    <source>
        <dbReference type="ARBA" id="ARBA00023274"/>
    </source>
</evidence>
<protein>
    <recommendedName>
        <fullName evidence="8">50S ribosomal protein L7/L12</fullName>
    </recommendedName>
</protein>
<keyword evidence="3" id="KW-0687">Ribonucleoprotein</keyword>
<dbReference type="Proteomes" id="UP000813462">
    <property type="component" value="Unassembled WGS sequence"/>
</dbReference>
<dbReference type="NCBIfam" id="TIGR00855">
    <property type="entry name" value="L12"/>
    <property type="match status" value="1"/>
</dbReference>
<evidence type="ECO:0000313" key="6">
    <source>
        <dbReference type="EMBL" id="KAH7519981.1"/>
    </source>
</evidence>
<dbReference type="AlphaFoldDB" id="A0A978UYB5"/>
<dbReference type="GO" id="GO:0005737">
    <property type="term" value="C:cytoplasm"/>
    <property type="evidence" value="ECO:0007669"/>
    <property type="project" value="UniProtKB-ARBA"/>
</dbReference>
<dbReference type="GO" id="GO:1990904">
    <property type="term" value="C:ribonucleoprotein complex"/>
    <property type="evidence" value="ECO:0007669"/>
    <property type="project" value="UniProtKB-KW"/>
</dbReference>
<comment type="caution">
    <text evidence="6">The sequence shown here is derived from an EMBL/GenBank/DDBJ whole genome shotgun (WGS) entry which is preliminary data.</text>
</comment>
<dbReference type="InterPro" id="IPR008932">
    <property type="entry name" value="Ribosomal_bL12_oligo"/>
</dbReference>
<feature type="domain" description="Large ribosomal subunit protein bL12 oligomerization" evidence="5">
    <location>
        <begin position="74"/>
        <end position="113"/>
    </location>
</feature>
<dbReference type="HAMAP" id="MF_00368">
    <property type="entry name" value="Ribosomal_bL12"/>
    <property type="match status" value="1"/>
</dbReference>
<name>A0A978UYB5_ZIZJJ</name>
<gene>
    <name evidence="6" type="ORF">FEM48_Zijuj08G0095100</name>
</gene>
<dbReference type="GO" id="GO:0003735">
    <property type="term" value="F:structural constituent of ribosome"/>
    <property type="evidence" value="ECO:0007669"/>
    <property type="project" value="InterPro"/>
</dbReference>
<dbReference type="OrthoDB" id="250175at2759"/>
<accession>A0A978UYB5</accession>
<evidence type="ECO:0000259" key="5">
    <source>
        <dbReference type="Pfam" id="PF16320"/>
    </source>
</evidence>
<dbReference type="GO" id="GO:0006412">
    <property type="term" value="P:translation"/>
    <property type="evidence" value="ECO:0007669"/>
    <property type="project" value="InterPro"/>
</dbReference>
<dbReference type="Pfam" id="PF00542">
    <property type="entry name" value="Ribosomal_L12"/>
    <property type="match status" value="1"/>
</dbReference>
<dbReference type="Gene3D" id="1.20.5.710">
    <property type="entry name" value="Single helix bin"/>
    <property type="match status" value="1"/>
</dbReference>
<evidence type="ECO:0008006" key="8">
    <source>
        <dbReference type="Google" id="ProtNLM"/>
    </source>
</evidence>
<dbReference type="Gene3D" id="3.30.1390.10">
    <property type="match status" value="1"/>
</dbReference>
<comment type="similarity">
    <text evidence="1">Belongs to the bacterial ribosomal protein bL12 family.</text>
</comment>
<dbReference type="GO" id="GO:0003729">
    <property type="term" value="F:mRNA binding"/>
    <property type="evidence" value="ECO:0007669"/>
    <property type="project" value="TreeGrafter"/>
</dbReference>
<dbReference type="SUPFAM" id="SSF48300">
    <property type="entry name" value="Ribosomal protein L7/12, oligomerisation (N-terminal) domain"/>
    <property type="match status" value="1"/>
</dbReference>
<evidence type="ECO:0000256" key="2">
    <source>
        <dbReference type="ARBA" id="ARBA00022980"/>
    </source>
</evidence>
<dbReference type="FunFam" id="3.30.1390.10:FF:000001">
    <property type="entry name" value="50S ribosomal protein L7/L12"/>
    <property type="match status" value="1"/>
</dbReference>
<dbReference type="CDD" id="cd00387">
    <property type="entry name" value="Ribosomal_L7_L12"/>
    <property type="match status" value="1"/>
</dbReference>
<dbReference type="PANTHER" id="PTHR45987:SF4">
    <property type="entry name" value="LARGE RIBOSOMAL SUBUNIT PROTEIN BL12M"/>
    <property type="match status" value="1"/>
</dbReference>
<dbReference type="InterPro" id="IPR014719">
    <property type="entry name" value="Ribosomal_bL12_C/ClpS-like"/>
</dbReference>
<dbReference type="InterPro" id="IPR013823">
    <property type="entry name" value="Ribosomal_bL12_C"/>
</dbReference>
<keyword evidence="2" id="KW-0689">Ribosomal protein</keyword>
<dbReference type="EMBL" id="JAEACU010000008">
    <property type="protein sequence ID" value="KAH7519981.1"/>
    <property type="molecule type" value="Genomic_DNA"/>
</dbReference>
<dbReference type="InterPro" id="IPR036235">
    <property type="entry name" value="Ribosomal_bL12_oligo_N_sf"/>
</dbReference>
<reference evidence="6" key="1">
    <citation type="journal article" date="2021" name="Front. Plant Sci.">
        <title>Chromosome-Scale Genome Assembly for Chinese Sour Jujube and Insights Into Its Genome Evolution and Domestication Signature.</title>
        <authorList>
            <person name="Shen L.-Y."/>
            <person name="Luo H."/>
            <person name="Wang X.-L."/>
            <person name="Wang X.-M."/>
            <person name="Qiu X.-J."/>
            <person name="Liu H."/>
            <person name="Zhou S.-S."/>
            <person name="Jia K.-H."/>
            <person name="Nie S."/>
            <person name="Bao Y.-T."/>
            <person name="Zhang R.-G."/>
            <person name="Yun Q.-Z."/>
            <person name="Chai Y.-H."/>
            <person name="Lu J.-Y."/>
            <person name="Li Y."/>
            <person name="Zhao S.-W."/>
            <person name="Mao J.-F."/>
            <person name="Jia S.-G."/>
            <person name="Mao Y.-M."/>
        </authorList>
    </citation>
    <scope>NUCLEOTIDE SEQUENCE</scope>
    <source>
        <strain evidence="6">AT0</strain>
        <tissue evidence="6">Leaf</tissue>
    </source>
</reference>
<evidence type="ECO:0000259" key="4">
    <source>
        <dbReference type="Pfam" id="PF00542"/>
    </source>
</evidence>
<dbReference type="PANTHER" id="PTHR45987">
    <property type="entry name" value="39S RIBOSOMAL PROTEIN L12"/>
    <property type="match status" value="1"/>
</dbReference>
<evidence type="ECO:0000313" key="7">
    <source>
        <dbReference type="Proteomes" id="UP000813462"/>
    </source>
</evidence>
<sequence>MRYLRSISSHFSRIRKTLPQNPSFHSRAIQNLNFLAPYKSKPHSLFPQNELQFSRGYNTASPEQRPAPPEKVVSIVDDISDLTLLEVADLTEVLREKLGVKEMPSMMVMMPGMGFGGLKGASKGGAAAGKGEEKKAEKTAFDVKLEGFDAASKIKVIKEVRTFTDLGLKEAKDLVEKAPTLLKKGATKDEAEAIIAKMKEVGAKVTME</sequence>
<dbReference type="GO" id="GO:0005840">
    <property type="term" value="C:ribosome"/>
    <property type="evidence" value="ECO:0007669"/>
    <property type="project" value="UniProtKB-KW"/>
</dbReference>
<dbReference type="InterPro" id="IPR000206">
    <property type="entry name" value="Ribosomal_bL12"/>
</dbReference>
<dbReference type="SUPFAM" id="SSF54736">
    <property type="entry name" value="ClpS-like"/>
    <property type="match status" value="1"/>
</dbReference>
<dbReference type="Pfam" id="PF16320">
    <property type="entry name" value="Ribosomal_L12_N"/>
    <property type="match status" value="1"/>
</dbReference>
<proteinExistence type="inferred from homology"/>
<organism evidence="6 7">
    <name type="scientific">Ziziphus jujuba var. spinosa</name>
    <dbReference type="NCBI Taxonomy" id="714518"/>
    <lineage>
        <taxon>Eukaryota</taxon>
        <taxon>Viridiplantae</taxon>
        <taxon>Streptophyta</taxon>
        <taxon>Embryophyta</taxon>
        <taxon>Tracheophyta</taxon>
        <taxon>Spermatophyta</taxon>
        <taxon>Magnoliopsida</taxon>
        <taxon>eudicotyledons</taxon>
        <taxon>Gunneridae</taxon>
        <taxon>Pentapetalae</taxon>
        <taxon>rosids</taxon>
        <taxon>fabids</taxon>
        <taxon>Rosales</taxon>
        <taxon>Rhamnaceae</taxon>
        <taxon>Paliureae</taxon>
        <taxon>Ziziphus</taxon>
    </lineage>
</organism>
<evidence type="ECO:0000256" key="1">
    <source>
        <dbReference type="ARBA" id="ARBA00007197"/>
    </source>
</evidence>